<sequence length="44" mass="4798">MTPWSMKEEGNLCCASGTFLLISSREKLNQPNGVQTGKHCSNLS</sequence>
<proteinExistence type="predicted"/>
<reference evidence="1" key="1">
    <citation type="submission" date="2014-05" db="EMBL/GenBank/DDBJ databases">
        <authorList>
            <person name="Chronopoulou M."/>
        </authorList>
    </citation>
    <scope>NUCLEOTIDE SEQUENCE</scope>
    <source>
        <tissue evidence="1">Whole organism</tissue>
    </source>
</reference>
<name>A0A0K2TUB9_LEPSM</name>
<accession>A0A0K2TUB9</accession>
<protein>
    <submittedName>
        <fullName evidence="1">Uncharacterized protein</fullName>
    </submittedName>
</protein>
<dbReference type="AlphaFoldDB" id="A0A0K2TUB9"/>
<dbReference type="EMBL" id="HACA01012248">
    <property type="protein sequence ID" value="CDW29609.1"/>
    <property type="molecule type" value="Transcribed_RNA"/>
</dbReference>
<organism evidence="1">
    <name type="scientific">Lepeophtheirus salmonis</name>
    <name type="common">Salmon louse</name>
    <name type="synonym">Caligus salmonis</name>
    <dbReference type="NCBI Taxonomy" id="72036"/>
    <lineage>
        <taxon>Eukaryota</taxon>
        <taxon>Metazoa</taxon>
        <taxon>Ecdysozoa</taxon>
        <taxon>Arthropoda</taxon>
        <taxon>Crustacea</taxon>
        <taxon>Multicrustacea</taxon>
        <taxon>Hexanauplia</taxon>
        <taxon>Copepoda</taxon>
        <taxon>Siphonostomatoida</taxon>
        <taxon>Caligidae</taxon>
        <taxon>Lepeophtheirus</taxon>
    </lineage>
</organism>
<evidence type="ECO:0000313" key="1">
    <source>
        <dbReference type="EMBL" id="CDW29609.1"/>
    </source>
</evidence>